<dbReference type="Gene3D" id="3.40.50.10600">
    <property type="entry name" value="SpoIIaa-like domains"/>
    <property type="match status" value="1"/>
</dbReference>
<gene>
    <name evidence="1" type="ORF">GF359_00335</name>
</gene>
<proteinExistence type="predicted"/>
<comment type="caution">
    <text evidence="1">The sequence shown here is derived from an EMBL/GenBank/DDBJ whole genome shotgun (WGS) entry which is preliminary data.</text>
</comment>
<protein>
    <recommendedName>
        <fullName evidence="3">STAS/SEC14 domain-containing protein</fullName>
    </recommendedName>
</protein>
<sequence length="129" mass="14711">MAKRRKIVKFKVWHDEKNNVLRYDQNESLKANDIRKVTPLIEKLAIQTGLRCILIDLSKGPAATLDKEARKALKDAAMPDMFEKIAIYGANPAMRMIAKIIFKITGSSESTRFYKSEEEAIAWLKGQEV</sequence>
<evidence type="ECO:0000313" key="2">
    <source>
        <dbReference type="Proteomes" id="UP000630660"/>
    </source>
</evidence>
<dbReference type="Pfam" id="PF11964">
    <property type="entry name" value="SpoIIAA-like"/>
    <property type="match status" value="1"/>
</dbReference>
<organism evidence="1 2">
    <name type="scientific">candidate division WOR-3 bacterium</name>
    <dbReference type="NCBI Taxonomy" id="2052148"/>
    <lineage>
        <taxon>Bacteria</taxon>
        <taxon>Bacteria division WOR-3</taxon>
    </lineage>
</organism>
<accession>A0A9D5K8L8</accession>
<reference evidence="1" key="1">
    <citation type="submission" date="2019-11" db="EMBL/GenBank/DDBJ databases">
        <title>Microbial mats filling the niche in hypersaline microbial mats.</title>
        <authorList>
            <person name="Wong H.L."/>
            <person name="Macleod F.I."/>
            <person name="White R.A. III"/>
            <person name="Burns B.P."/>
        </authorList>
    </citation>
    <scope>NUCLEOTIDE SEQUENCE</scope>
    <source>
        <strain evidence="1">Bin_327</strain>
    </source>
</reference>
<evidence type="ECO:0008006" key="3">
    <source>
        <dbReference type="Google" id="ProtNLM"/>
    </source>
</evidence>
<dbReference type="AlphaFoldDB" id="A0A9D5K8L8"/>
<dbReference type="SUPFAM" id="SSF52091">
    <property type="entry name" value="SpoIIaa-like"/>
    <property type="match status" value="1"/>
</dbReference>
<name>A0A9D5K8L8_UNCW3</name>
<dbReference type="InterPro" id="IPR036513">
    <property type="entry name" value="STAS_dom_sf"/>
</dbReference>
<dbReference type="InterPro" id="IPR038396">
    <property type="entry name" value="SpoIIAA-like_sf"/>
</dbReference>
<dbReference type="InterPro" id="IPR021866">
    <property type="entry name" value="SpoIIAA-like"/>
</dbReference>
<dbReference type="Proteomes" id="UP000630660">
    <property type="component" value="Unassembled WGS sequence"/>
</dbReference>
<evidence type="ECO:0000313" key="1">
    <source>
        <dbReference type="EMBL" id="MBD3363640.1"/>
    </source>
</evidence>
<dbReference type="EMBL" id="WJKJ01000010">
    <property type="protein sequence ID" value="MBD3363640.1"/>
    <property type="molecule type" value="Genomic_DNA"/>
</dbReference>